<accession>A0A4Q9FG40</accession>
<dbReference type="Proteomes" id="UP000291142">
    <property type="component" value="Unassembled WGS sequence"/>
</dbReference>
<proteinExistence type="predicted"/>
<dbReference type="AlphaFoldDB" id="A0A4Q9FG40"/>
<evidence type="ECO:0000313" key="1">
    <source>
        <dbReference type="EMBL" id="TBN03226.1"/>
    </source>
</evidence>
<reference evidence="1 2" key="1">
    <citation type="submission" date="2019-02" db="EMBL/GenBank/DDBJ databases">
        <title>Hyunsoonleella sp., isolated from marine sediment.</title>
        <authorList>
            <person name="Liu B.-T."/>
        </authorList>
    </citation>
    <scope>NUCLEOTIDE SEQUENCE [LARGE SCALE GENOMIC DNA]</scope>
    <source>
        <strain evidence="1 2">T58</strain>
    </source>
</reference>
<organism evidence="1 2">
    <name type="scientific">Hyunsoonleella flava</name>
    <dbReference type="NCBI Taxonomy" id="2527939"/>
    <lineage>
        <taxon>Bacteria</taxon>
        <taxon>Pseudomonadati</taxon>
        <taxon>Bacteroidota</taxon>
        <taxon>Flavobacteriia</taxon>
        <taxon>Flavobacteriales</taxon>
        <taxon>Flavobacteriaceae</taxon>
    </lineage>
</organism>
<sequence length="83" mass="9798">MSNKELIELLKSCSPNIIYVVNEENRIIKLKTPLKLKVIADIGDFRKNQIVKCNELKITTWARIVFHLDGKNYHTYYFDILTK</sequence>
<gene>
    <name evidence="1" type="ORF">EYD45_09425</name>
</gene>
<protein>
    <submittedName>
        <fullName evidence="1">Uncharacterized protein</fullName>
    </submittedName>
</protein>
<dbReference type="EMBL" id="SIRT01000007">
    <property type="protein sequence ID" value="TBN03226.1"/>
    <property type="molecule type" value="Genomic_DNA"/>
</dbReference>
<evidence type="ECO:0000313" key="2">
    <source>
        <dbReference type="Proteomes" id="UP000291142"/>
    </source>
</evidence>
<dbReference type="OrthoDB" id="1366221at2"/>
<dbReference type="RefSeq" id="WP_130964299.1">
    <property type="nucleotide sequence ID" value="NZ_SIRT01000007.1"/>
</dbReference>
<comment type="caution">
    <text evidence="1">The sequence shown here is derived from an EMBL/GenBank/DDBJ whole genome shotgun (WGS) entry which is preliminary data.</text>
</comment>
<keyword evidence="2" id="KW-1185">Reference proteome</keyword>
<name>A0A4Q9FG40_9FLAO</name>